<keyword evidence="4 5" id="KW-0472">Membrane</keyword>
<dbReference type="OrthoDB" id="9816361at2"/>
<evidence type="ECO:0000313" key="9">
    <source>
        <dbReference type="Proteomes" id="UP000038200"/>
    </source>
</evidence>
<dbReference type="RefSeq" id="WP_042008156.1">
    <property type="nucleotide sequence ID" value="NZ_CDOH01000137.1"/>
</dbReference>
<feature type="transmembrane region" description="Helical" evidence="5">
    <location>
        <begin position="55"/>
        <end position="75"/>
    </location>
</feature>
<accession>A0A0B7I3B4</accession>
<evidence type="ECO:0000313" key="8">
    <source>
        <dbReference type="EMBL" id="CEN53353.1"/>
    </source>
</evidence>
<feature type="transmembrane region" description="Helical" evidence="5">
    <location>
        <begin position="81"/>
        <end position="102"/>
    </location>
</feature>
<sequence length="120" mass="13629">MEIKVDANKVDMFIVSNGKYFKSEAIPYIRKQLSEMNENQWVMLQTLQFKDPQTALLLSLLTPIAAVSGIDRIFIGDVGLGVAKILTCGGLGIWTIVDWFLIMDATRDKNFEMLQNLLRF</sequence>
<evidence type="ECO:0000256" key="2">
    <source>
        <dbReference type="ARBA" id="ARBA00022692"/>
    </source>
</evidence>
<evidence type="ECO:0000259" key="6">
    <source>
        <dbReference type="Pfam" id="PF05154"/>
    </source>
</evidence>
<reference evidence="9 10" key="1">
    <citation type="submission" date="2015-01" db="EMBL/GenBank/DDBJ databases">
        <authorList>
            <person name="MANFREDI Pablo"/>
        </authorList>
    </citation>
    <scope>NUCLEOTIDE SEQUENCE [LARGE SCALE GENOMIC DNA]</scope>
    <source>
        <strain evidence="7 10">CcD38</strain>
        <strain evidence="8 9">CcD93</strain>
    </source>
</reference>
<organism evidence="8 9">
    <name type="scientific">Capnocytophaga canis</name>
    <dbReference type="NCBI Taxonomy" id="1848903"/>
    <lineage>
        <taxon>Bacteria</taxon>
        <taxon>Pseudomonadati</taxon>
        <taxon>Bacteroidota</taxon>
        <taxon>Flavobacteriia</taxon>
        <taxon>Flavobacteriales</taxon>
        <taxon>Flavobacteriaceae</taxon>
        <taxon>Capnocytophaga</taxon>
    </lineage>
</organism>
<dbReference type="GO" id="GO:0016020">
    <property type="term" value="C:membrane"/>
    <property type="evidence" value="ECO:0007669"/>
    <property type="project" value="UniProtKB-SubCell"/>
</dbReference>
<protein>
    <submittedName>
        <fullName evidence="8">TM2 domain protein</fullName>
    </submittedName>
</protein>
<feature type="domain" description="TM2" evidence="6">
    <location>
        <begin position="50"/>
        <end position="100"/>
    </location>
</feature>
<dbReference type="Pfam" id="PF05154">
    <property type="entry name" value="TM2"/>
    <property type="match status" value="1"/>
</dbReference>
<evidence type="ECO:0000313" key="7">
    <source>
        <dbReference type="EMBL" id="CEN49471.1"/>
    </source>
</evidence>
<comment type="subcellular location">
    <subcellularLocation>
        <location evidence="1">Membrane</location>
        <topology evidence="1">Multi-pass membrane protein</topology>
    </subcellularLocation>
</comment>
<gene>
    <name evidence="7" type="ORF">CCAND38_80120</name>
    <name evidence="8" type="ORF">CCAND93_400024</name>
</gene>
<proteinExistence type="predicted"/>
<dbReference type="Proteomes" id="UP000038200">
    <property type="component" value="Unassembled WGS sequence"/>
</dbReference>
<dbReference type="AlphaFoldDB" id="A0A0B7I3B4"/>
<keyword evidence="2 5" id="KW-0812">Transmembrane</keyword>
<evidence type="ECO:0000256" key="4">
    <source>
        <dbReference type="ARBA" id="ARBA00023136"/>
    </source>
</evidence>
<keyword evidence="10" id="KW-1185">Reference proteome</keyword>
<evidence type="ECO:0000256" key="1">
    <source>
        <dbReference type="ARBA" id="ARBA00004141"/>
    </source>
</evidence>
<evidence type="ECO:0000256" key="5">
    <source>
        <dbReference type="SAM" id="Phobius"/>
    </source>
</evidence>
<evidence type="ECO:0000313" key="10">
    <source>
        <dbReference type="Proteomes" id="UP000045051"/>
    </source>
</evidence>
<dbReference type="EMBL" id="CDOL01000229">
    <property type="protein sequence ID" value="CEN53353.1"/>
    <property type="molecule type" value="Genomic_DNA"/>
</dbReference>
<evidence type="ECO:0000256" key="3">
    <source>
        <dbReference type="ARBA" id="ARBA00022989"/>
    </source>
</evidence>
<dbReference type="Proteomes" id="UP000045051">
    <property type="component" value="Unassembled WGS sequence"/>
</dbReference>
<name>A0A0B7I3B4_9FLAO</name>
<dbReference type="InterPro" id="IPR007829">
    <property type="entry name" value="TM2"/>
</dbReference>
<keyword evidence="3 5" id="KW-1133">Transmembrane helix</keyword>
<dbReference type="EMBL" id="CDOI01000195">
    <property type="protein sequence ID" value="CEN49471.1"/>
    <property type="molecule type" value="Genomic_DNA"/>
</dbReference>